<keyword evidence="3" id="KW-0804">Transcription</keyword>
<name>A0ABW8AEY6_9ACTN</name>
<dbReference type="InterPro" id="IPR051011">
    <property type="entry name" value="Metal_resp_trans_reg"/>
</dbReference>
<evidence type="ECO:0000313" key="6">
    <source>
        <dbReference type="Proteomes" id="UP001612928"/>
    </source>
</evidence>
<dbReference type="InterPro" id="IPR001845">
    <property type="entry name" value="HTH_ArsR_DNA-bd_dom"/>
</dbReference>
<dbReference type="CDD" id="cd00090">
    <property type="entry name" value="HTH_ARSR"/>
    <property type="match status" value="1"/>
</dbReference>
<dbReference type="SMART" id="SM00418">
    <property type="entry name" value="HTH_ARSR"/>
    <property type="match status" value="1"/>
</dbReference>
<dbReference type="Proteomes" id="UP001612928">
    <property type="component" value="Unassembled WGS sequence"/>
</dbReference>
<dbReference type="PANTHER" id="PTHR43132:SF2">
    <property type="entry name" value="ARSENICAL RESISTANCE OPERON REPRESSOR ARSR-RELATED"/>
    <property type="match status" value="1"/>
</dbReference>
<keyword evidence="2" id="KW-0238">DNA-binding</keyword>
<dbReference type="InterPro" id="IPR036388">
    <property type="entry name" value="WH-like_DNA-bd_sf"/>
</dbReference>
<evidence type="ECO:0000256" key="1">
    <source>
        <dbReference type="ARBA" id="ARBA00023015"/>
    </source>
</evidence>
<dbReference type="PANTHER" id="PTHR43132">
    <property type="entry name" value="ARSENICAL RESISTANCE OPERON REPRESSOR ARSR-RELATED"/>
    <property type="match status" value="1"/>
</dbReference>
<protein>
    <submittedName>
        <fullName evidence="5">DUF5937 family protein</fullName>
    </submittedName>
</protein>
<gene>
    <name evidence="5" type="ORF">ACIBP5_35675</name>
</gene>
<dbReference type="Pfam" id="PF19361">
    <property type="entry name" value="DUF5937"/>
    <property type="match status" value="1"/>
</dbReference>
<keyword evidence="1" id="KW-0805">Transcription regulation</keyword>
<dbReference type="InterPro" id="IPR036390">
    <property type="entry name" value="WH_DNA-bd_sf"/>
</dbReference>
<proteinExistence type="predicted"/>
<evidence type="ECO:0000259" key="4">
    <source>
        <dbReference type="SMART" id="SM00418"/>
    </source>
</evidence>
<organism evidence="5 6">
    <name type="scientific">Nonomuraea indica</name>
    <dbReference type="NCBI Taxonomy" id="1581193"/>
    <lineage>
        <taxon>Bacteria</taxon>
        <taxon>Bacillati</taxon>
        <taxon>Actinomycetota</taxon>
        <taxon>Actinomycetes</taxon>
        <taxon>Streptosporangiales</taxon>
        <taxon>Streptosporangiaceae</taxon>
        <taxon>Nonomuraea</taxon>
    </lineage>
</organism>
<dbReference type="SUPFAM" id="SSF46785">
    <property type="entry name" value="Winged helix' DNA-binding domain"/>
    <property type="match status" value="1"/>
</dbReference>
<evidence type="ECO:0000313" key="5">
    <source>
        <dbReference type="EMBL" id="MFI7445337.1"/>
    </source>
</evidence>
<dbReference type="RefSeq" id="WP_397025778.1">
    <property type="nucleotide sequence ID" value="NZ_JBITMB010000013.1"/>
</dbReference>
<dbReference type="EMBL" id="JBITMB010000013">
    <property type="protein sequence ID" value="MFI7445337.1"/>
    <property type="molecule type" value="Genomic_DNA"/>
</dbReference>
<reference evidence="5 6" key="1">
    <citation type="submission" date="2024-10" db="EMBL/GenBank/DDBJ databases">
        <title>The Natural Products Discovery Center: Release of the First 8490 Sequenced Strains for Exploring Actinobacteria Biosynthetic Diversity.</title>
        <authorList>
            <person name="Kalkreuter E."/>
            <person name="Kautsar S.A."/>
            <person name="Yang D."/>
            <person name="Bader C.D."/>
            <person name="Teijaro C.N."/>
            <person name="Fluegel L."/>
            <person name="Davis C.M."/>
            <person name="Simpson J.R."/>
            <person name="Lauterbach L."/>
            <person name="Steele A.D."/>
            <person name="Gui C."/>
            <person name="Meng S."/>
            <person name="Li G."/>
            <person name="Viehrig K."/>
            <person name="Ye F."/>
            <person name="Su P."/>
            <person name="Kiefer A.F."/>
            <person name="Nichols A."/>
            <person name="Cepeda A.J."/>
            <person name="Yan W."/>
            <person name="Fan B."/>
            <person name="Jiang Y."/>
            <person name="Adhikari A."/>
            <person name="Zheng C.-J."/>
            <person name="Schuster L."/>
            <person name="Cowan T.M."/>
            <person name="Smanski M.J."/>
            <person name="Chevrette M.G."/>
            <person name="De Carvalho L.P.S."/>
            <person name="Shen B."/>
        </authorList>
    </citation>
    <scope>NUCLEOTIDE SEQUENCE [LARGE SCALE GENOMIC DNA]</scope>
    <source>
        <strain evidence="5 6">NPDC049503</strain>
    </source>
</reference>
<dbReference type="InterPro" id="IPR045981">
    <property type="entry name" value="DUF5937"/>
</dbReference>
<evidence type="ECO:0000256" key="2">
    <source>
        <dbReference type="ARBA" id="ARBA00023125"/>
    </source>
</evidence>
<dbReference type="InterPro" id="IPR011991">
    <property type="entry name" value="ArsR-like_HTH"/>
</dbReference>
<evidence type="ECO:0000256" key="3">
    <source>
        <dbReference type="ARBA" id="ARBA00023163"/>
    </source>
</evidence>
<sequence>MIQLRLGAAALEATRFAVSPMMETAIALQHRWFAPRMSWQEPAWARLARAPQTWQRFPLLSLLWSHRDPVDLPPDPIQAEDAPPAIAQELKVLLEGLSWSASSGSKVARAARDLMTSEDHPLRHRLVDETEHFYRLCLAPHWSDIEDRVRADIRRRTAMLADEGLGRALDTLHPTVTYQDRRLRIEHEDELDIAWDQPITLVPSTLAHRCFLVLQAPENGGLRLVYPALRPDAGADPEPPAQQSLGEVLGHTRLMLLRSLVRPRTTTQLAAAHHLSPSTVSYHLTRLFKAGLLERFRDGHAVRYQRSLRANQLFYENAALVHQTTVH</sequence>
<dbReference type="Pfam" id="PF01022">
    <property type="entry name" value="HTH_5"/>
    <property type="match status" value="1"/>
</dbReference>
<accession>A0ABW8AEY6</accession>
<dbReference type="Gene3D" id="1.10.10.10">
    <property type="entry name" value="Winged helix-like DNA-binding domain superfamily/Winged helix DNA-binding domain"/>
    <property type="match status" value="1"/>
</dbReference>
<comment type="caution">
    <text evidence="5">The sequence shown here is derived from an EMBL/GenBank/DDBJ whole genome shotgun (WGS) entry which is preliminary data.</text>
</comment>
<feature type="domain" description="HTH arsR-type" evidence="4">
    <location>
        <begin position="244"/>
        <end position="319"/>
    </location>
</feature>
<keyword evidence="6" id="KW-1185">Reference proteome</keyword>